<dbReference type="Pfam" id="PF00535">
    <property type="entry name" value="Glycos_transf_2"/>
    <property type="match status" value="1"/>
</dbReference>
<dbReference type="RefSeq" id="WP_107664504.1">
    <property type="nucleotide sequence ID" value="NZ_PZKG01000065.1"/>
</dbReference>
<evidence type="ECO:0000313" key="3">
    <source>
        <dbReference type="Proteomes" id="UP000241010"/>
    </source>
</evidence>
<dbReference type="PANTHER" id="PTHR43685">
    <property type="entry name" value="GLYCOSYLTRANSFERASE"/>
    <property type="match status" value="1"/>
</dbReference>
<evidence type="ECO:0000313" key="2">
    <source>
        <dbReference type="EMBL" id="PTE21112.1"/>
    </source>
</evidence>
<dbReference type="CDD" id="cd00761">
    <property type="entry name" value="Glyco_tranf_GTA_type"/>
    <property type="match status" value="1"/>
</dbReference>
<evidence type="ECO:0000259" key="1">
    <source>
        <dbReference type="Pfam" id="PF00535"/>
    </source>
</evidence>
<dbReference type="GO" id="GO:0016740">
    <property type="term" value="F:transferase activity"/>
    <property type="evidence" value="ECO:0007669"/>
    <property type="project" value="UniProtKB-KW"/>
</dbReference>
<feature type="domain" description="Glycosyltransferase 2-like" evidence="1">
    <location>
        <begin position="7"/>
        <end position="106"/>
    </location>
</feature>
<dbReference type="InterPro" id="IPR001173">
    <property type="entry name" value="Glyco_trans_2-like"/>
</dbReference>
<gene>
    <name evidence="2" type="ORF">C5F48_13890</name>
</gene>
<sequence>MIPTPICVIIAARNAAETIGRAVASALQQPEVAEVLVVDDASTDATGAAATAADDGSGRLKLLRLAQNGGPSVARNRAIAESSAPLIAILDADDFLLPGRFAALAGAGLDLAADNMVFVSPERAATISPADLPAFPEGFRPIDAASFVRANISGKVRRGELGFLKPILSRGFLDRHGLRYDETMWLGEDYDLYVRMLLRGARFGLTRQVGYVAVERGGSLSGRHRTGDLVALEAACRRHAATPGLSPELRDAIDAHLRQVIRKRQLREFLDAKRASGLGGALAYALSPPSRFLPIALGVARDKLAALRPAPAAPKGDRLLLTE</sequence>
<dbReference type="OrthoDB" id="5291101at2"/>
<proteinExistence type="predicted"/>
<organism evidence="2 3">
    <name type="scientific">Cereibacter changlensis JA139</name>
    <dbReference type="NCBI Taxonomy" id="1188249"/>
    <lineage>
        <taxon>Bacteria</taxon>
        <taxon>Pseudomonadati</taxon>
        <taxon>Pseudomonadota</taxon>
        <taxon>Alphaproteobacteria</taxon>
        <taxon>Rhodobacterales</taxon>
        <taxon>Paracoccaceae</taxon>
        <taxon>Cereibacter</taxon>
    </lineage>
</organism>
<keyword evidence="3" id="KW-1185">Reference proteome</keyword>
<dbReference type="Proteomes" id="UP000241010">
    <property type="component" value="Unassembled WGS sequence"/>
</dbReference>
<name>A0A2T4JT73_9RHOB</name>
<dbReference type="EMBL" id="PZKG01000065">
    <property type="protein sequence ID" value="PTE21112.1"/>
    <property type="molecule type" value="Genomic_DNA"/>
</dbReference>
<dbReference type="PANTHER" id="PTHR43685:SF2">
    <property type="entry name" value="GLYCOSYLTRANSFERASE 2-LIKE DOMAIN-CONTAINING PROTEIN"/>
    <property type="match status" value="1"/>
</dbReference>
<reference evidence="2 3" key="1">
    <citation type="submission" date="2018-03" db="EMBL/GenBank/DDBJ databases">
        <title>Cereibacter changlensis.</title>
        <authorList>
            <person name="Meyer T.E."/>
            <person name="Miller S."/>
            <person name="Lodha T."/>
            <person name="Gandham S."/>
            <person name="Chintalapati S."/>
            <person name="Chintalapati V.R."/>
        </authorList>
    </citation>
    <scope>NUCLEOTIDE SEQUENCE [LARGE SCALE GENOMIC DNA]</scope>
    <source>
        <strain evidence="2 3">JA139</strain>
    </source>
</reference>
<accession>A0A2T4JT73</accession>
<dbReference type="Gene3D" id="3.90.550.10">
    <property type="entry name" value="Spore Coat Polysaccharide Biosynthesis Protein SpsA, Chain A"/>
    <property type="match status" value="1"/>
</dbReference>
<dbReference type="SUPFAM" id="SSF53448">
    <property type="entry name" value="Nucleotide-diphospho-sugar transferases"/>
    <property type="match status" value="1"/>
</dbReference>
<comment type="caution">
    <text evidence="2">The sequence shown here is derived from an EMBL/GenBank/DDBJ whole genome shotgun (WGS) entry which is preliminary data.</text>
</comment>
<dbReference type="InterPro" id="IPR029044">
    <property type="entry name" value="Nucleotide-diphossugar_trans"/>
</dbReference>
<protein>
    <submittedName>
        <fullName evidence="2">Glycosyl transferase family A</fullName>
    </submittedName>
</protein>
<dbReference type="InterPro" id="IPR050834">
    <property type="entry name" value="Glycosyltransf_2"/>
</dbReference>
<dbReference type="AlphaFoldDB" id="A0A2T4JT73"/>
<keyword evidence="2" id="KW-0808">Transferase</keyword>